<dbReference type="SUPFAM" id="SSF49265">
    <property type="entry name" value="Fibronectin type III"/>
    <property type="match status" value="1"/>
</dbReference>
<dbReference type="SUPFAM" id="SSF50965">
    <property type="entry name" value="Galactose oxidase, central domain"/>
    <property type="match status" value="1"/>
</dbReference>
<dbReference type="EMBL" id="JAPCKI010000007">
    <property type="protein sequence ID" value="MDD2178732.1"/>
    <property type="molecule type" value="Genomic_DNA"/>
</dbReference>
<dbReference type="InterPro" id="IPR028994">
    <property type="entry name" value="Integrin_alpha_N"/>
</dbReference>
<sequence>MMAKTAARAAMPSTGSAPSAHNTLGRHLARAWLLGLALVVTACGGGGGGDAPPPVDTPTFRVGGQLAGLGVGKTVVVADASGPSASLSANGSYSLQLPAGTAYSLRIAAQPVGQTCTITNGSGTVSADINSVSVACLDNEVPADARTLGGSVAGLGVGKTVVLQLSAEGATQEASLNADGPFVFAQPVAGAYRITVRSQPLNQTCTVTGGEGTVAAGATLPALSITCAATAFRLSGTVSGNIGVVALRNTANGDTVTVVDNGAFRFAQPVLAGTPYAVTVFDSSAGQSCSVGGGSGFAMADVTQITVTCVVDAPPPPPVVAIPAIPTLTLAYDVKTFKLSWAAIPAPAGGGAITYRVTEDPDGAGPTAATQIATGITATSYDRPVTGLLHTRLNATYRVQACNSAGCSPLSTAQAVNVTQAIGYFKASNTGVNDRFGISVALSGDGNTLAVGASSEGSSATGINGDQADNSASNSGAVYVFTKSGSTWSQQAYVKASNTEANDGFGASVALSGDGNTLAVGTTYEDSNATGINGNQADNSATEAGAVYVFTRSGSTWSQQAYVKASNTGAGDLFGVSVALSGDGNTLAVGAYFEDSNATGINGNQADNSASSAGAVYVFTKSGSTWSQQAYVKASNTEANDGFGASVALSGDGNTLAVGAYTEDSNATGIDGNQANNSVFGAGAVYVFTKSGSTWSQQAYVKASNTEANDYFGINVALSGDGNTLAVGAYGEGSNATGINSNQADNSASESGAVYVFTKSGSTWSQQAYVKASNTGAGDTFGYRVALSGDGNTLAVGAFGENSSATSINGDQADNSATDAGAVYVFTKSGSTWSQQAYVKASNAGAGDQFGLSVALSGDGNTLAVGTPGEDSNATGINSNQADNSANYVGAVYVY</sequence>
<evidence type="ECO:0000313" key="5">
    <source>
        <dbReference type="EMBL" id="MDD2178732.1"/>
    </source>
</evidence>
<keyword evidence="3" id="KW-0325">Glycoprotein</keyword>
<protein>
    <submittedName>
        <fullName evidence="5">FG-GAP repeat protein</fullName>
    </submittedName>
</protein>
<dbReference type="SMART" id="SM00191">
    <property type="entry name" value="Int_alpha"/>
    <property type="match status" value="6"/>
</dbReference>
<proteinExistence type="predicted"/>
<evidence type="ECO:0000256" key="3">
    <source>
        <dbReference type="ARBA" id="ARBA00023180"/>
    </source>
</evidence>
<dbReference type="RefSeq" id="WP_274111643.1">
    <property type="nucleotide sequence ID" value="NZ_JAPCKI010000007.1"/>
</dbReference>
<reference evidence="5" key="1">
    <citation type="submission" date="2022-10" db="EMBL/GenBank/DDBJ databases">
        <title>Description of microaerobic benzene degrading bacteria.</title>
        <authorList>
            <person name="Bedics A."/>
            <person name="Tancsics A."/>
            <person name="Banerjee S."/>
        </authorList>
    </citation>
    <scope>NUCLEOTIDE SEQUENCE</scope>
    <source>
        <strain evidence="5">D2M1</strain>
    </source>
</reference>
<evidence type="ECO:0000256" key="1">
    <source>
        <dbReference type="ARBA" id="ARBA00022729"/>
    </source>
</evidence>
<comment type="caution">
    <text evidence="5">The sequence shown here is derived from an EMBL/GenBank/DDBJ whole genome shotgun (WGS) entry which is preliminary data.</text>
</comment>
<evidence type="ECO:0000256" key="4">
    <source>
        <dbReference type="SAM" id="MobiDB-lite"/>
    </source>
</evidence>
<dbReference type="Proteomes" id="UP001148932">
    <property type="component" value="Unassembled WGS sequence"/>
</dbReference>
<keyword evidence="2" id="KW-0677">Repeat</keyword>
<gene>
    <name evidence="5" type="ORF">OIN59_14940</name>
</gene>
<name>A0ABT5S076_9BURK</name>
<dbReference type="InterPro" id="IPR013517">
    <property type="entry name" value="FG-GAP"/>
</dbReference>
<dbReference type="InterPro" id="IPR036116">
    <property type="entry name" value="FN3_sf"/>
</dbReference>
<evidence type="ECO:0000256" key="2">
    <source>
        <dbReference type="ARBA" id="ARBA00022737"/>
    </source>
</evidence>
<dbReference type="PANTHER" id="PTHR36220:SF1">
    <property type="entry name" value="GAMMA TUBULIN COMPLEX COMPONENT C-TERMINAL DOMAIN-CONTAINING PROTEIN"/>
    <property type="match status" value="1"/>
</dbReference>
<evidence type="ECO:0000313" key="6">
    <source>
        <dbReference type="Proteomes" id="UP001148932"/>
    </source>
</evidence>
<dbReference type="Pfam" id="PF14312">
    <property type="entry name" value="FG-GAP_2"/>
    <property type="match status" value="7"/>
</dbReference>
<dbReference type="InterPro" id="IPR011043">
    <property type="entry name" value="Gal_Oxase/kelch_b-propeller"/>
</dbReference>
<organism evidence="5 6">
    <name type="scientific">Acidovorax benzenivorans</name>
    <dbReference type="NCBI Taxonomy" id="2987520"/>
    <lineage>
        <taxon>Bacteria</taxon>
        <taxon>Pseudomonadati</taxon>
        <taxon>Pseudomonadota</taxon>
        <taxon>Betaproteobacteria</taxon>
        <taxon>Burkholderiales</taxon>
        <taxon>Comamonadaceae</taxon>
        <taxon>Acidovorax</taxon>
    </lineage>
</organism>
<dbReference type="PANTHER" id="PTHR36220">
    <property type="entry name" value="UNNAMED PRODUCT"/>
    <property type="match status" value="1"/>
</dbReference>
<accession>A0ABT5S076</accession>
<feature type="region of interest" description="Disordered" evidence="4">
    <location>
        <begin position="1"/>
        <end position="21"/>
    </location>
</feature>
<dbReference type="InterPro" id="IPR013519">
    <property type="entry name" value="Int_alpha_beta-p"/>
</dbReference>
<dbReference type="Gene3D" id="2.130.10.130">
    <property type="entry name" value="Integrin alpha, N-terminal"/>
    <property type="match status" value="6"/>
</dbReference>
<keyword evidence="6" id="KW-1185">Reference proteome</keyword>
<keyword evidence="1" id="KW-0732">Signal</keyword>